<dbReference type="GO" id="GO:0000419">
    <property type="term" value="C:RNA polymerase V complex"/>
    <property type="evidence" value="ECO:0007669"/>
    <property type="project" value="UniProtKB-ARBA"/>
</dbReference>
<keyword evidence="6" id="KW-0274">FAD</keyword>
<organism evidence="13 14">
    <name type="scientific">Arabidopsis arenosa</name>
    <name type="common">Sand rock-cress</name>
    <name type="synonym">Cardaminopsis arenosa</name>
    <dbReference type="NCBI Taxonomy" id="38785"/>
    <lineage>
        <taxon>Eukaryota</taxon>
        <taxon>Viridiplantae</taxon>
        <taxon>Streptophyta</taxon>
        <taxon>Embryophyta</taxon>
        <taxon>Tracheophyta</taxon>
        <taxon>Spermatophyta</taxon>
        <taxon>Magnoliopsida</taxon>
        <taxon>eudicotyledons</taxon>
        <taxon>Gunneridae</taxon>
        <taxon>Pentapetalae</taxon>
        <taxon>rosids</taxon>
        <taxon>malvids</taxon>
        <taxon>Brassicales</taxon>
        <taxon>Brassicaceae</taxon>
        <taxon>Camelineae</taxon>
        <taxon>Arabidopsis</taxon>
    </lineage>
</organism>
<dbReference type="NCBIfam" id="NF002208">
    <property type="entry name" value="PRK01099.1-3"/>
    <property type="match status" value="1"/>
</dbReference>
<dbReference type="Gene3D" id="3.30.410.40">
    <property type="match status" value="1"/>
</dbReference>
<comment type="subcellular location">
    <subcellularLocation>
        <location evidence="2">Nucleus</location>
    </subcellularLocation>
</comment>
<dbReference type="Pfam" id="PF01192">
    <property type="entry name" value="RNA_pol_Rpb6"/>
    <property type="match status" value="1"/>
</dbReference>
<evidence type="ECO:0000256" key="7">
    <source>
        <dbReference type="ARBA" id="ARBA00023163"/>
    </source>
</evidence>
<keyword evidence="14" id="KW-1185">Reference proteome</keyword>
<dbReference type="GO" id="GO:0005665">
    <property type="term" value="C:RNA polymerase II, core complex"/>
    <property type="evidence" value="ECO:0007669"/>
    <property type="project" value="InterPro"/>
</dbReference>
<dbReference type="GO" id="GO:0050660">
    <property type="term" value="F:flavin adenine dinucleotide binding"/>
    <property type="evidence" value="ECO:0007669"/>
    <property type="project" value="InterPro"/>
</dbReference>
<comment type="similarity">
    <text evidence="9">Belongs to the archaeal Rpo6/eukaryotic RPB6 RNA polymerase subunit family.</text>
</comment>
<evidence type="ECO:0000259" key="12">
    <source>
        <dbReference type="Pfam" id="PF05199"/>
    </source>
</evidence>
<evidence type="ECO:0008006" key="15">
    <source>
        <dbReference type="Google" id="ProtNLM"/>
    </source>
</evidence>
<evidence type="ECO:0000256" key="6">
    <source>
        <dbReference type="ARBA" id="ARBA00022827"/>
    </source>
</evidence>
<dbReference type="SUPFAM" id="SSF54373">
    <property type="entry name" value="FAD-linked reductases, C-terminal domain"/>
    <property type="match status" value="1"/>
</dbReference>
<dbReference type="GO" id="GO:0003899">
    <property type="term" value="F:DNA-directed RNA polymerase activity"/>
    <property type="evidence" value="ECO:0007669"/>
    <property type="project" value="InterPro"/>
</dbReference>
<dbReference type="InterPro" id="IPR051871">
    <property type="entry name" value="GMC_Oxidoreductase-Related"/>
</dbReference>
<keyword evidence="5" id="KW-0732">Signal</keyword>
<dbReference type="InterPro" id="IPR006111">
    <property type="entry name" value="Rpo6/Rpb6"/>
</dbReference>
<dbReference type="InterPro" id="IPR036188">
    <property type="entry name" value="FAD/NAD-bd_sf"/>
</dbReference>
<keyword evidence="3" id="KW-0240">DNA-directed RNA polymerase</keyword>
<proteinExistence type="inferred from homology"/>
<evidence type="ECO:0000256" key="5">
    <source>
        <dbReference type="ARBA" id="ARBA00022729"/>
    </source>
</evidence>
<evidence type="ECO:0000256" key="10">
    <source>
        <dbReference type="SAM" id="MobiDB-lite"/>
    </source>
</evidence>
<dbReference type="Pfam" id="PF05199">
    <property type="entry name" value="GMC_oxred_C"/>
    <property type="match status" value="1"/>
</dbReference>
<dbReference type="PIRSF" id="PIRSF500154">
    <property type="entry name" value="RPB6"/>
    <property type="match status" value="1"/>
</dbReference>
<evidence type="ECO:0000256" key="8">
    <source>
        <dbReference type="ARBA" id="ARBA00023242"/>
    </source>
</evidence>
<dbReference type="GO" id="GO:0003677">
    <property type="term" value="F:DNA binding"/>
    <property type="evidence" value="ECO:0007669"/>
    <property type="project" value="InterPro"/>
</dbReference>
<dbReference type="Gene3D" id="3.90.940.10">
    <property type="match status" value="1"/>
</dbReference>
<gene>
    <name evidence="13" type="ORF">AARE701A_LOCUS21267</name>
</gene>
<evidence type="ECO:0000256" key="9">
    <source>
        <dbReference type="ARBA" id="ARBA00025773"/>
    </source>
</evidence>
<feature type="compositionally biased region" description="Basic and acidic residues" evidence="10">
    <location>
        <begin position="553"/>
        <end position="563"/>
    </location>
</feature>
<dbReference type="InterPro" id="IPR020708">
    <property type="entry name" value="DNA-dir_RNA_polK_14-18kDa_CS"/>
</dbReference>
<feature type="domain" description="Glucose-methanol-choline oxidoreductase N-terminal" evidence="11">
    <location>
        <begin position="13"/>
        <end position="285"/>
    </location>
</feature>
<dbReference type="InterPro" id="IPR007867">
    <property type="entry name" value="GMC_OxRtase_C"/>
</dbReference>
<dbReference type="Gene3D" id="3.50.50.60">
    <property type="entry name" value="FAD/NAD(P)-binding domain"/>
    <property type="match status" value="1"/>
</dbReference>
<evidence type="ECO:0000256" key="2">
    <source>
        <dbReference type="ARBA" id="ARBA00004123"/>
    </source>
</evidence>
<dbReference type="FunFam" id="3.90.940.10:FF:000003">
    <property type="entry name" value="DNA-directed RNA polymerases I, II, and III subunit RPABC2"/>
    <property type="match status" value="1"/>
</dbReference>
<dbReference type="HAMAP" id="MF_00192">
    <property type="entry name" value="RNApol_arch_Rpo6"/>
    <property type="match status" value="1"/>
</dbReference>
<keyword evidence="8" id="KW-0539">Nucleus</keyword>
<dbReference type="GO" id="GO:0006351">
    <property type="term" value="P:DNA-templated transcription"/>
    <property type="evidence" value="ECO:0007669"/>
    <property type="project" value="InterPro"/>
</dbReference>
<evidence type="ECO:0000256" key="3">
    <source>
        <dbReference type="ARBA" id="ARBA00022478"/>
    </source>
</evidence>
<dbReference type="Pfam" id="PF00732">
    <property type="entry name" value="GMC_oxred_N"/>
    <property type="match status" value="1"/>
</dbReference>
<feature type="region of interest" description="Disordered" evidence="10">
    <location>
        <begin position="525"/>
        <end position="567"/>
    </location>
</feature>
<accession>A0A8S2AZS2</accession>
<dbReference type="PROSITE" id="PS51257">
    <property type="entry name" value="PROKAR_LIPOPROTEIN"/>
    <property type="match status" value="1"/>
</dbReference>
<dbReference type="PROSITE" id="PS01111">
    <property type="entry name" value="RNA_POL_K_14KD"/>
    <property type="match status" value="1"/>
</dbReference>
<dbReference type="EMBL" id="LR999458">
    <property type="protein sequence ID" value="CAE6235382.1"/>
    <property type="molecule type" value="Genomic_DNA"/>
</dbReference>
<dbReference type="GO" id="GO:0016614">
    <property type="term" value="F:oxidoreductase activity, acting on CH-OH group of donors"/>
    <property type="evidence" value="ECO:0007669"/>
    <property type="project" value="InterPro"/>
</dbReference>
<dbReference type="InterPro" id="IPR028363">
    <property type="entry name" value="RPB6"/>
</dbReference>
<dbReference type="InterPro" id="IPR036161">
    <property type="entry name" value="RPB6/omega-like_sf"/>
</dbReference>
<comment type="cofactor">
    <cofactor evidence="1">
        <name>FAD</name>
        <dbReference type="ChEBI" id="CHEBI:57692"/>
    </cofactor>
</comment>
<dbReference type="PIRSF" id="PIRSF000778">
    <property type="entry name" value="RpoK/RPB6"/>
    <property type="match status" value="1"/>
</dbReference>
<name>A0A8S2AZS2_ARAAE</name>
<keyword evidence="4" id="KW-0285">Flavoprotein</keyword>
<evidence type="ECO:0000256" key="4">
    <source>
        <dbReference type="ARBA" id="ARBA00022630"/>
    </source>
</evidence>
<dbReference type="SUPFAM" id="SSF51905">
    <property type="entry name" value="FAD/NAD(P)-binding domain"/>
    <property type="match status" value="1"/>
</dbReference>
<evidence type="ECO:0000313" key="13">
    <source>
        <dbReference type="EMBL" id="CAE6235382.1"/>
    </source>
</evidence>
<dbReference type="Proteomes" id="UP000682877">
    <property type="component" value="Chromosome 8"/>
</dbReference>
<keyword evidence="7" id="KW-0804">Transcription</keyword>
<reference evidence="13" key="1">
    <citation type="submission" date="2021-01" db="EMBL/GenBank/DDBJ databases">
        <authorList>
            <person name="Bezrukov I."/>
        </authorList>
    </citation>
    <scope>NUCLEOTIDE SEQUENCE</scope>
</reference>
<evidence type="ECO:0000259" key="11">
    <source>
        <dbReference type="Pfam" id="PF00732"/>
    </source>
</evidence>
<dbReference type="InterPro" id="IPR006110">
    <property type="entry name" value="Pol_omega/Rpo6/RPB6"/>
</dbReference>
<dbReference type="SUPFAM" id="SSF63562">
    <property type="entry name" value="RPB6/omega subunit-like"/>
    <property type="match status" value="1"/>
</dbReference>
<dbReference type="PANTHER" id="PTHR45968:SF31">
    <property type="entry name" value="GLUCOSE-METHANOL-CHOLINE (GMC) OXIDOREDUCTASE FAMILY PROTEIN"/>
    <property type="match status" value="1"/>
</dbReference>
<evidence type="ECO:0000313" key="14">
    <source>
        <dbReference type="Proteomes" id="UP000682877"/>
    </source>
</evidence>
<feature type="domain" description="Glucose-methanol-choline oxidoreductase C-terminal" evidence="12">
    <location>
        <begin position="375"/>
        <end position="519"/>
    </location>
</feature>
<evidence type="ECO:0000256" key="1">
    <source>
        <dbReference type="ARBA" id="ARBA00001974"/>
    </source>
</evidence>
<dbReference type="PANTHER" id="PTHR45968">
    <property type="entry name" value="OSJNBA0019K04.7 PROTEIN"/>
    <property type="match status" value="1"/>
</dbReference>
<sequence length="651" mass="72360">MKDATLAPTYARFDYIVIGGGTSGCALAATLSQNANVLVLERGGSPYDNPAASDIENFANTLLNTTPKAWSQLFISEDGVYNHRARVLGGDSVLNAGFYSRAEDYYVEKSEWEMEAVEAAYEWVEKKLVFKPQVMGWQSALRDGLLEAGVVPYNGFTFDHIVGTKIGGTIFDPAGHRHSAANLLEYANPDTIVVYLHALVHKILFTTKGRSRPKAYGVIYQDGNGVFHKAKLAKNAMSEVILCAGVIGSPQLLMLSGVGPKAHLEAHGVNPVLDQPMVGQGMGDNPMNLVLVPSPQLVELSLVEVVGITKFYDFIEGGSGLSLSQNLTRRFFDTNLNILNETLSTQSIVDFFKSLDLPLNMMENAGLIFHKVDGPVSRGYLELRNKNPDENPSVTFNYYQEPEDLERCIKGLKTIIKVVNSKAFSKYKYPNETVRGLLNRTLSLPINLRPKHATSKSNLTQFCIDTVMTIWHYHGGCQVGRVVDKNYKVFGIDALRVIDGSTFLKSPGTNPQATVMMLGRYEDEPAEPEIEEGVEEDAEMKENDDVNGEPLEAEDKVETEPVQRPRKTSKFMTKYERARILGTRALQISMNAPVMVELEGETDPLEIAMKELRQRKIPFTIRRYLPDGSFEEWGVDELIVEDSWKRQVGGD</sequence>
<dbReference type="AlphaFoldDB" id="A0A8S2AZS2"/>
<dbReference type="SMART" id="SM01409">
    <property type="entry name" value="RNA_pol_Rpb6"/>
    <property type="match status" value="1"/>
</dbReference>
<feature type="compositionally biased region" description="Acidic residues" evidence="10">
    <location>
        <begin position="525"/>
        <end position="539"/>
    </location>
</feature>
<protein>
    <recommendedName>
        <fullName evidence="15">Glucose-methanol-choline oxidoreductase N-terminal domain-containing protein</fullName>
    </recommendedName>
</protein>
<dbReference type="InterPro" id="IPR000172">
    <property type="entry name" value="GMC_OxRdtase_N"/>
</dbReference>